<accession>A0A845HE19</accession>
<evidence type="ECO:0000313" key="2">
    <source>
        <dbReference type="EMBL" id="MYN15204.1"/>
    </source>
</evidence>
<comment type="caution">
    <text evidence="2">The sequence shown here is derived from an EMBL/GenBank/DDBJ whole genome shotgun (WGS) entry which is preliminary data.</text>
</comment>
<reference evidence="2 3" key="1">
    <citation type="submission" date="2019-12" db="EMBL/GenBank/DDBJ databases">
        <title>Novel species isolated from a subtropical stream in China.</title>
        <authorList>
            <person name="Lu H."/>
        </authorList>
    </citation>
    <scope>NUCLEOTIDE SEQUENCE [LARGE SCALE GENOMIC DNA]</scope>
    <source>
        <strain evidence="2 3">FT107W</strain>
    </source>
</reference>
<dbReference type="RefSeq" id="WP_161088075.1">
    <property type="nucleotide sequence ID" value="NZ_WWCV01000001.1"/>
</dbReference>
<evidence type="ECO:0000256" key="1">
    <source>
        <dbReference type="SAM" id="MobiDB-lite"/>
    </source>
</evidence>
<dbReference type="Proteomes" id="UP000484875">
    <property type="component" value="Unassembled WGS sequence"/>
</dbReference>
<protein>
    <submittedName>
        <fullName evidence="2">Uncharacterized protein</fullName>
    </submittedName>
</protein>
<gene>
    <name evidence="2" type="ORF">GTP81_00400</name>
</gene>
<dbReference type="AlphaFoldDB" id="A0A845HE19"/>
<sequence length="70" mass="7694">MNTTAKAQKSDNASAAAEAKQAATKSEAQLRAERLAMHRKAVSMIAGMWKDREGGPVDGIEYQDQMRKAW</sequence>
<evidence type="ECO:0000313" key="3">
    <source>
        <dbReference type="Proteomes" id="UP000484875"/>
    </source>
</evidence>
<proteinExistence type="predicted"/>
<name>A0A845HE19_9BURK</name>
<dbReference type="EMBL" id="WWCV01000001">
    <property type="protein sequence ID" value="MYN15204.1"/>
    <property type="molecule type" value="Genomic_DNA"/>
</dbReference>
<organism evidence="2 3">
    <name type="scientific">Duganella vulcania</name>
    <dbReference type="NCBI Taxonomy" id="2692166"/>
    <lineage>
        <taxon>Bacteria</taxon>
        <taxon>Pseudomonadati</taxon>
        <taxon>Pseudomonadota</taxon>
        <taxon>Betaproteobacteria</taxon>
        <taxon>Burkholderiales</taxon>
        <taxon>Oxalobacteraceae</taxon>
        <taxon>Telluria group</taxon>
        <taxon>Duganella</taxon>
    </lineage>
</organism>
<feature type="region of interest" description="Disordered" evidence="1">
    <location>
        <begin position="1"/>
        <end position="27"/>
    </location>
</feature>
<keyword evidence="3" id="KW-1185">Reference proteome</keyword>